<keyword evidence="2" id="KW-1185">Reference proteome</keyword>
<reference evidence="1 2" key="1">
    <citation type="submission" date="2016-04" db="EMBL/GenBank/DDBJ databases">
        <title>Genome sequence of Clostridium magnum DSM 2767.</title>
        <authorList>
            <person name="Poehlein A."/>
            <person name="Uhlig R."/>
            <person name="Fischer R."/>
            <person name="Bahl H."/>
            <person name="Daniel R."/>
        </authorList>
    </citation>
    <scope>NUCLEOTIDE SEQUENCE [LARGE SCALE GENOMIC DNA]</scope>
    <source>
        <strain evidence="1 2">DSM 2767</strain>
    </source>
</reference>
<dbReference type="STRING" id="1121326.CLMAG_22760"/>
<proteinExistence type="predicted"/>
<accession>A0A162TCF4</accession>
<dbReference type="InterPro" id="IPR046239">
    <property type="entry name" value="DUF6272"/>
</dbReference>
<dbReference type="PATRIC" id="fig|1121326.3.peg.2273"/>
<dbReference type="Proteomes" id="UP000076603">
    <property type="component" value="Unassembled WGS sequence"/>
</dbReference>
<dbReference type="Pfam" id="PF19788">
    <property type="entry name" value="DUF6272"/>
    <property type="match status" value="1"/>
</dbReference>
<gene>
    <name evidence="1" type="ORF">CLMAG_22760</name>
</gene>
<dbReference type="NCBIfam" id="NF038262">
    <property type="entry name" value="SiaB_fam_kinase"/>
    <property type="match status" value="1"/>
</dbReference>
<evidence type="ECO:0000313" key="2">
    <source>
        <dbReference type="Proteomes" id="UP000076603"/>
    </source>
</evidence>
<comment type="caution">
    <text evidence="1">The sequence shown here is derived from an EMBL/GenBank/DDBJ whole genome shotgun (WGS) entry which is preliminary data.</text>
</comment>
<protein>
    <submittedName>
        <fullName evidence="1">Uncharacterized protein</fullName>
    </submittedName>
</protein>
<dbReference type="OrthoDB" id="5365713at2"/>
<dbReference type="RefSeq" id="WP_082831883.1">
    <property type="nucleotide sequence ID" value="NZ_FQXL01000023.1"/>
</dbReference>
<dbReference type="EMBL" id="LWAE01000002">
    <property type="protein sequence ID" value="KZL92467.1"/>
    <property type="molecule type" value="Genomic_DNA"/>
</dbReference>
<organism evidence="1 2">
    <name type="scientific">Clostridium magnum DSM 2767</name>
    <dbReference type="NCBI Taxonomy" id="1121326"/>
    <lineage>
        <taxon>Bacteria</taxon>
        <taxon>Bacillati</taxon>
        <taxon>Bacillota</taxon>
        <taxon>Clostridia</taxon>
        <taxon>Eubacteriales</taxon>
        <taxon>Clostridiaceae</taxon>
        <taxon>Clostridium</taxon>
    </lineage>
</organism>
<evidence type="ECO:0000313" key="1">
    <source>
        <dbReference type="EMBL" id="KZL92467.1"/>
    </source>
</evidence>
<sequence length="187" mass="21910">MIDQKIDSIVREMNHLGVIISFNGSFTQKIIEEIGEAIKNYIEQDKTEDMDEKKSYDIFSIYIEQSQNIKNYFYKKVTYNKESEFVKLAFESIIVIGKENNHYYVCSGNIIDNVDIKELKEKIEYVNSQDKVQLRKCYKEKLKNSRNNDLGAGLGLIDMARKSSGLLKYSFIERDENHSFFILRVSI</sequence>
<name>A0A162TCF4_9CLOT</name>
<dbReference type="AlphaFoldDB" id="A0A162TCF4"/>